<dbReference type="CDD" id="cd00067">
    <property type="entry name" value="GAL4"/>
    <property type="match status" value="1"/>
</dbReference>
<evidence type="ECO:0000256" key="1">
    <source>
        <dbReference type="ARBA" id="ARBA00023015"/>
    </source>
</evidence>
<feature type="region of interest" description="Disordered" evidence="5">
    <location>
        <begin position="76"/>
        <end position="104"/>
    </location>
</feature>
<keyword evidence="3" id="KW-0804">Transcription</keyword>
<name>A0AAF0DM97_9EURO</name>
<keyword evidence="4" id="KW-0539">Nucleus</keyword>
<organism evidence="6 7">
    <name type="scientific">Emydomyces testavorans</name>
    <dbReference type="NCBI Taxonomy" id="2070801"/>
    <lineage>
        <taxon>Eukaryota</taxon>
        <taxon>Fungi</taxon>
        <taxon>Dikarya</taxon>
        <taxon>Ascomycota</taxon>
        <taxon>Pezizomycotina</taxon>
        <taxon>Eurotiomycetes</taxon>
        <taxon>Eurotiomycetidae</taxon>
        <taxon>Onygenales</taxon>
        <taxon>Nannizziopsiaceae</taxon>
        <taxon>Emydomyces</taxon>
    </lineage>
</organism>
<accession>A0AAF0DM97</accession>
<evidence type="ECO:0000313" key="6">
    <source>
        <dbReference type="EMBL" id="WEW61389.1"/>
    </source>
</evidence>
<evidence type="ECO:0000256" key="4">
    <source>
        <dbReference type="ARBA" id="ARBA00023242"/>
    </source>
</evidence>
<dbReference type="GO" id="GO:0008270">
    <property type="term" value="F:zinc ion binding"/>
    <property type="evidence" value="ECO:0007669"/>
    <property type="project" value="InterPro"/>
</dbReference>
<evidence type="ECO:0000256" key="3">
    <source>
        <dbReference type="ARBA" id="ARBA00023163"/>
    </source>
</evidence>
<dbReference type="GO" id="GO:0003677">
    <property type="term" value="F:DNA binding"/>
    <property type="evidence" value="ECO:0007669"/>
    <property type="project" value="UniProtKB-KW"/>
</dbReference>
<evidence type="ECO:0000256" key="5">
    <source>
        <dbReference type="SAM" id="MobiDB-lite"/>
    </source>
</evidence>
<dbReference type="Proteomes" id="UP001219355">
    <property type="component" value="Chromosome 5"/>
</dbReference>
<protein>
    <recommendedName>
        <fullName evidence="8">Zn(2)-C6 fungal-type domain-containing protein</fullName>
    </recommendedName>
</protein>
<dbReference type="InterPro" id="IPR036864">
    <property type="entry name" value="Zn2-C6_fun-type_DNA-bd_sf"/>
</dbReference>
<keyword evidence="2" id="KW-0238">DNA-binding</keyword>
<gene>
    <name evidence="6" type="ORF">PRK78_006879</name>
</gene>
<evidence type="ECO:0000256" key="2">
    <source>
        <dbReference type="ARBA" id="ARBA00023125"/>
    </source>
</evidence>
<dbReference type="InterPro" id="IPR001138">
    <property type="entry name" value="Zn2Cys6_DnaBD"/>
</dbReference>
<keyword evidence="1" id="KW-0805">Transcription regulation</keyword>
<dbReference type="AlphaFoldDB" id="A0AAF0DM97"/>
<evidence type="ECO:0000313" key="7">
    <source>
        <dbReference type="Proteomes" id="UP001219355"/>
    </source>
</evidence>
<reference evidence="6" key="1">
    <citation type="submission" date="2023-03" db="EMBL/GenBank/DDBJ databases">
        <title>Emydomyces testavorans Genome Sequence.</title>
        <authorList>
            <person name="Hoyer L."/>
        </authorList>
    </citation>
    <scope>NUCLEOTIDE SEQUENCE</scope>
    <source>
        <strain evidence="6">16-2883</strain>
    </source>
</reference>
<evidence type="ECO:0008006" key="8">
    <source>
        <dbReference type="Google" id="ProtNLM"/>
    </source>
</evidence>
<keyword evidence="7" id="KW-1185">Reference proteome</keyword>
<dbReference type="GO" id="GO:0000981">
    <property type="term" value="F:DNA-binding transcription factor activity, RNA polymerase II-specific"/>
    <property type="evidence" value="ECO:0007669"/>
    <property type="project" value="InterPro"/>
</dbReference>
<sequence length="374" mass="39791">MEGSAGGAPDKKRNKLGYHRTSVACATSRRTAPDTTFLDGLIRRKIRCLLASDDTQGRCENCIRLKKECHFYPVDQQPPMEKRSRAGSRAEPPTPEAPLITPPTLLGGTIVEQKDSYFPYPSMPVNTAPDMAVFSHGAYGAATMPPYSPDLTASHGLGPVPPLVQPATWNTPSLYGQQLSSVPATIQASPPADSMWDQNSPISSLAVMDAAVNSAGLVPSNVSGNHAFGVVPDRSAWNLQPSGTMPISSPEAAAPGYPSQLHTALPTEYKASMRNPARLYSASMNAPISGLQPSNIPVSYGAQQQAMAYSTWNMTGPPDVSNTGQPIATAIPNPMAGWYGGDPAQYAQMKQETPAVSNPLHHFDPGAPYHSQNQ</sequence>
<dbReference type="EMBL" id="CP120631">
    <property type="protein sequence ID" value="WEW61389.1"/>
    <property type="molecule type" value="Genomic_DNA"/>
</dbReference>
<dbReference type="Gene3D" id="4.10.240.10">
    <property type="entry name" value="Zn(2)-C6 fungal-type DNA-binding domain"/>
    <property type="match status" value="1"/>
</dbReference>
<proteinExistence type="predicted"/>